<evidence type="ECO:0000313" key="2">
    <source>
        <dbReference type="EMBL" id="ELY85102.1"/>
    </source>
</evidence>
<proteinExistence type="predicted"/>
<dbReference type="EMBL" id="AOIL01000069">
    <property type="protein sequence ID" value="ELY85102.1"/>
    <property type="molecule type" value="Genomic_DNA"/>
</dbReference>
<dbReference type="OrthoDB" id="166084at2157"/>
<keyword evidence="1" id="KW-0472">Membrane</keyword>
<reference evidence="2 3" key="1">
    <citation type="journal article" date="2014" name="PLoS Genet.">
        <title>Phylogenetically driven sequencing of extremely halophilic archaea reveals strategies for static and dynamic osmo-response.</title>
        <authorList>
            <person name="Becker E.A."/>
            <person name="Seitzer P.M."/>
            <person name="Tritt A."/>
            <person name="Larsen D."/>
            <person name="Krusor M."/>
            <person name="Yao A.I."/>
            <person name="Wu D."/>
            <person name="Madern D."/>
            <person name="Eisen J.A."/>
            <person name="Darling A.E."/>
            <person name="Facciotti M.T."/>
        </authorList>
    </citation>
    <scope>NUCLEOTIDE SEQUENCE [LARGE SCALE GENOMIC DNA]</scope>
    <source>
        <strain evidence="2 3">DSM 12281</strain>
    </source>
</reference>
<dbReference type="PATRIC" id="fig|1230458.4.peg.4255"/>
<keyword evidence="1" id="KW-1133">Transmembrane helix</keyword>
<keyword evidence="3" id="KW-1185">Reference proteome</keyword>
<dbReference type="RefSeq" id="WP_006827785.1">
    <property type="nucleotide sequence ID" value="NZ_AOIL01000069.1"/>
</dbReference>
<feature type="transmembrane region" description="Helical" evidence="1">
    <location>
        <begin position="42"/>
        <end position="61"/>
    </location>
</feature>
<evidence type="ECO:0000256" key="1">
    <source>
        <dbReference type="SAM" id="Phobius"/>
    </source>
</evidence>
<comment type="caution">
    <text evidence="2">The sequence shown here is derived from an EMBL/GenBank/DDBJ whole genome shotgun (WGS) entry which is preliminary data.</text>
</comment>
<feature type="transmembrane region" description="Helical" evidence="1">
    <location>
        <begin position="12"/>
        <end position="30"/>
    </location>
</feature>
<gene>
    <name evidence="2" type="ORF">C484_21102</name>
</gene>
<protein>
    <submittedName>
        <fullName evidence="2">Uncharacterized protein</fullName>
    </submittedName>
</protein>
<sequence>MNNIRSIDLDNPLLYILTMIITWIVVAGVFETVFADGNWTNAISQGIVGGLVFGVAMYYLIQYTGS</sequence>
<organism evidence="2 3">
    <name type="scientific">Natrialba taiwanensis DSM 12281</name>
    <dbReference type="NCBI Taxonomy" id="1230458"/>
    <lineage>
        <taxon>Archaea</taxon>
        <taxon>Methanobacteriati</taxon>
        <taxon>Methanobacteriota</taxon>
        <taxon>Stenosarchaea group</taxon>
        <taxon>Halobacteria</taxon>
        <taxon>Halobacteriales</taxon>
        <taxon>Natrialbaceae</taxon>
        <taxon>Natrialba</taxon>
    </lineage>
</organism>
<accession>L9ZHN9</accession>
<keyword evidence="1" id="KW-0812">Transmembrane</keyword>
<dbReference type="Proteomes" id="UP000011648">
    <property type="component" value="Unassembled WGS sequence"/>
</dbReference>
<dbReference type="AlphaFoldDB" id="L9ZHN9"/>
<evidence type="ECO:0000313" key="3">
    <source>
        <dbReference type="Proteomes" id="UP000011648"/>
    </source>
</evidence>
<name>L9ZHN9_9EURY</name>